<name>A0A812IWA5_SYMPI</name>
<dbReference type="AlphaFoldDB" id="A0A812IWA5"/>
<evidence type="ECO:0000256" key="2">
    <source>
        <dbReference type="ARBA" id="ARBA00022692"/>
    </source>
</evidence>
<dbReference type="GO" id="GO:0016020">
    <property type="term" value="C:membrane"/>
    <property type="evidence" value="ECO:0007669"/>
    <property type="project" value="UniProtKB-SubCell"/>
</dbReference>
<proteinExistence type="predicted"/>
<evidence type="ECO:0000313" key="7">
    <source>
        <dbReference type="EMBL" id="CAE7184985.1"/>
    </source>
</evidence>
<dbReference type="Gene3D" id="1.10.287.70">
    <property type="match status" value="1"/>
</dbReference>
<dbReference type="GO" id="GO:0005216">
    <property type="term" value="F:monoatomic ion channel activity"/>
    <property type="evidence" value="ECO:0007669"/>
    <property type="project" value="InterPro"/>
</dbReference>
<dbReference type="OrthoDB" id="440072at2759"/>
<organism evidence="7 8">
    <name type="scientific">Symbiodinium pilosum</name>
    <name type="common">Dinoflagellate</name>
    <dbReference type="NCBI Taxonomy" id="2952"/>
    <lineage>
        <taxon>Eukaryota</taxon>
        <taxon>Sar</taxon>
        <taxon>Alveolata</taxon>
        <taxon>Dinophyceae</taxon>
        <taxon>Suessiales</taxon>
        <taxon>Symbiodiniaceae</taxon>
        <taxon>Symbiodinium</taxon>
    </lineage>
</organism>
<dbReference type="Proteomes" id="UP000649617">
    <property type="component" value="Unassembled WGS sequence"/>
</dbReference>
<comment type="caution">
    <text evidence="7">The sequence shown here is derived from an EMBL/GenBank/DDBJ whole genome shotgun (WGS) entry which is preliminary data.</text>
</comment>
<dbReference type="InterPro" id="IPR011992">
    <property type="entry name" value="EF-hand-dom_pair"/>
</dbReference>
<feature type="non-terminal residue" evidence="7">
    <location>
        <position position="1"/>
    </location>
</feature>
<sequence>FGVILTQLVTDYCRFLAVQAQNDVNAVPECPAELQRHWSSIGQSMLTLFYAITNGLAWSEAVDPLRSVSVLAVGFVICYIIISVFTLLNVVTGVFVNTAIERASADKDIAALKAFQKRKEQIRVLENAFETLDHGHTNKLQLQDIEGAIGLETVGAFLESLDISTDDIRMLFTLIDADKSG</sequence>
<gene>
    <name evidence="7" type="ORF">SPIL2461_LOCUS1234</name>
</gene>
<keyword evidence="4 5" id="KW-0472">Membrane</keyword>
<comment type="subcellular location">
    <subcellularLocation>
        <location evidence="1">Membrane</location>
        <topology evidence="1">Multi-pass membrane protein</topology>
    </subcellularLocation>
</comment>
<keyword evidence="8" id="KW-1185">Reference proteome</keyword>
<evidence type="ECO:0000256" key="5">
    <source>
        <dbReference type="SAM" id="Phobius"/>
    </source>
</evidence>
<evidence type="ECO:0000256" key="4">
    <source>
        <dbReference type="ARBA" id="ARBA00023136"/>
    </source>
</evidence>
<dbReference type="InterPro" id="IPR005821">
    <property type="entry name" value="Ion_trans_dom"/>
</dbReference>
<evidence type="ECO:0000313" key="8">
    <source>
        <dbReference type="Proteomes" id="UP000649617"/>
    </source>
</evidence>
<evidence type="ECO:0000256" key="3">
    <source>
        <dbReference type="ARBA" id="ARBA00022989"/>
    </source>
</evidence>
<dbReference type="EMBL" id="CAJNIZ010001192">
    <property type="protein sequence ID" value="CAE7184985.1"/>
    <property type="molecule type" value="Genomic_DNA"/>
</dbReference>
<dbReference type="Pfam" id="PF00520">
    <property type="entry name" value="Ion_trans"/>
    <property type="match status" value="1"/>
</dbReference>
<keyword evidence="2 5" id="KW-0812">Transmembrane</keyword>
<protein>
    <recommendedName>
        <fullName evidence="6">Ion transport domain-containing protein</fullName>
    </recommendedName>
</protein>
<dbReference type="SUPFAM" id="SSF47473">
    <property type="entry name" value="EF-hand"/>
    <property type="match status" value="1"/>
</dbReference>
<evidence type="ECO:0000259" key="6">
    <source>
        <dbReference type="Pfam" id="PF00520"/>
    </source>
</evidence>
<accession>A0A812IWA5</accession>
<keyword evidence="3 5" id="KW-1133">Transmembrane helix</keyword>
<reference evidence="7" key="1">
    <citation type="submission" date="2021-02" db="EMBL/GenBank/DDBJ databases">
        <authorList>
            <person name="Dougan E. K."/>
            <person name="Rhodes N."/>
            <person name="Thang M."/>
            <person name="Chan C."/>
        </authorList>
    </citation>
    <scope>NUCLEOTIDE SEQUENCE</scope>
</reference>
<evidence type="ECO:0000256" key="1">
    <source>
        <dbReference type="ARBA" id="ARBA00004141"/>
    </source>
</evidence>
<feature type="domain" description="Ion transport" evidence="6">
    <location>
        <begin position="26"/>
        <end position="98"/>
    </location>
</feature>
<feature type="transmembrane region" description="Helical" evidence="5">
    <location>
        <begin position="70"/>
        <end position="96"/>
    </location>
</feature>